<proteinExistence type="predicted"/>
<name>A0AAV7T981_PLEWA</name>
<evidence type="ECO:0000256" key="1">
    <source>
        <dbReference type="SAM" id="MobiDB-lite"/>
    </source>
</evidence>
<feature type="region of interest" description="Disordered" evidence="1">
    <location>
        <begin position="1"/>
        <end position="21"/>
    </location>
</feature>
<keyword evidence="3" id="KW-1185">Reference proteome</keyword>
<gene>
    <name evidence="2" type="ORF">NDU88_004693</name>
</gene>
<dbReference type="Proteomes" id="UP001066276">
    <property type="component" value="Chromosome 4_1"/>
</dbReference>
<sequence>MDGRGMKGVEEMLREGSSDARDIKGVAEPGEHWLAQQPEGKSLLGTERAAGQHRGIQRRAPHVVGKGLTRRSSWAWMTTFRRCSQ</sequence>
<organism evidence="2 3">
    <name type="scientific">Pleurodeles waltl</name>
    <name type="common">Iberian ribbed newt</name>
    <dbReference type="NCBI Taxonomy" id="8319"/>
    <lineage>
        <taxon>Eukaryota</taxon>
        <taxon>Metazoa</taxon>
        <taxon>Chordata</taxon>
        <taxon>Craniata</taxon>
        <taxon>Vertebrata</taxon>
        <taxon>Euteleostomi</taxon>
        <taxon>Amphibia</taxon>
        <taxon>Batrachia</taxon>
        <taxon>Caudata</taxon>
        <taxon>Salamandroidea</taxon>
        <taxon>Salamandridae</taxon>
        <taxon>Pleurodelinae</taxon>
        <taxon>Pleurodeles</taxon>
    </lineage>
</organism>
<reference evidence="2" key="1">
    <citation type="journal article" date="2022" name="bioRxiv">
        <title>Sequencing and chromosome-scale assembly of the giantPleurodeles waltlgenome.</title>
        <authorList>
            <person name="Brown T."/>
            <person name="Elewa A."/>
            <person name="Iarovenko S."/>
            <person name="Subramanian E."/>
            <person name="Araus A.J."/>
            <person name="Petzold A."/>
            <person name="Susuki M."/>
            <person name="Suzuki K.-i.T."/>
            <person name="Hayashi T."/>
            <person name="Toyoda A."/>
            <person name="Oliveira C."/>
            <person name="Osipova E."/>
            <person name="Leigh N.D."/>
            <person name="Simon A."/>
            <person name="Yun M.H."/>
        </authorList>
    </citation>
    <scope>NUCLEOTIDE SEQUENCE</scope>
    <source>
        <strain evidence="2">20211129_DDA</strain>
        <tissue evidence="2">Liver</tissue>
    </source>
</reference>
<evidence type="ECO:0000313" key="3">
    <source>
        <dbReference type="Proteomes" id="UP001066276"/>
    </source>
</evidence>
<dbReference type="AlphaFoldDB" id="A0AAV7T981"/>
<accession>A0AAV7T981</accession>
<evidence type="ECO:0000313" key="2">
    <source>
        <dbReference type="EMBL" id="KAJ1172851.1"/>
    </source>
</evidence>
<comment type="caution">
    <text evidence="2">The sequence shown here is derived from an EMBL/GenBank/DDBJ whole genome shotgun (WGS) entry which is preliminary data.</text>
</comment>
<dbReference type="EMBL" id="JANPWB010000007">
    <property type="protein sequence ID" value="KAJ1172851.1"/>
    <property type="molecule type" value="Genomic_DNA"/>
</dbReference>
<protein>
    <submittedName>
        <fullName evidence="2">Uncharacterized protein</fullName>
    </submittedName>
</protein>